<dbReference type="HOGENOM" id="CLU_001771_6_3_7"/>
<dbReference type="InterPro" id="IPR023299">
    <property type="entry name" value="ATPase_P-typ_cyto_dom_N"/>
</dbReference>
<dbReference type="SUPFAM" id="SSF81653">
    <property type="entry name" value="Calcium ATPase, transduction domain A"/>
    <property type="match status" value="1"/>
</dbReference>
<dbReference type="InterPro" id="IPR001757">
    <property type="entry name" value="P_typ_ATPase"/>
</dbReference>
<dbReference type="InterPro" id="IPR008250">
    <property type="entry name" value="ATPase_P-typ_transduc_dom_A_sf"/>
</dbReference>
<keyword evidence="12" id="KW-1185">Reference proteome</keyword>
<dbReference type="Gene3D" id="3.40.50.1000">
    <property type="entry name" value="HAD superfamily/HAD-like"/>
    <property type="match status" value="1"/>
</dbReference>
<dbReference type="NCBIfam" id="TIGR01525">
    <property type="entry name" value="ATPase-IB_hvy"/>
    <property type="match status" value="1"/>
</dbReference>
<evidence type="ECO:0000313" key="11">
    <source>
        <dbReference type="EMBL" id="EHJ46415.1"/>
    </source>
</evidence>
<evidence type="ECO:0000256" key="8">
    <source>
        <dbReference type="ARBA" id="ARBA00047308"/>
    </source>
</evidence>
<dbReference type="PANTHER" id="PTHR48085">
    <property type="entry name" value="CADMIUM/ZINC-TRANSPORTING ATPASE HMA2-RELATED"/>
    <property type="match status" value="1"/>
</dbReference>
<dbReference type="Gene3D" id="3.40.1110.10">
    <property type="entry name" value="Calcium-transporting ATPase, cytoplasmic domain N"/>
    <property type="match status" value="1"/>
</dbReference>
<protein>
    <recommendedName>
        <fullName evidence="7">P-type Zn(2+) transporter</fullName>
        <ecNumber evidence="7">7.2.2.12</ecNumber>
    </recommendedName>
</protein>
<dbReference type="GO" id="GO:0005886">
    <property type="term" value="C:plasma membrane"/>
    <property type="evidence" value="ECO:0007669"/>
    <property type="project" value="UniProtKB-SubCell"/>
</dbReference>
<comment type="subcellular location">
    <subcellularLocation>
        <location evidence="9">Cell membrane</location>
    </subcellularLocation>
    <subcellularLocation>
        <location evidence="1">Membrane</location>
    </subcellularLocation>
</comment>
<dbReference type="GO" id="GO:0015086">
    <property type="term" value="F:cadmium ion transmembrane transporter activity"/>
    <property type="evidence" value="ECO:0007669"/>
    <property type="project" value="TreeGrafter"/>
</dbReference>
<sequence>MTHCEIVHDIAGRIRLRFASAADYAAKAAALASAVSALPGVGEVTTSPRTRGMLIRYDGEPVRLAILAITQNGVSPFAGRPKPRLADIVAGRTVLAEAGRAAKALKIAADPRARAAAKLSTHLPATAPDDPPATTPGAAFLREAGLFVLRRFLPAPLRPLFLLRRVLPYLRRGASALLRGKVNVEVLDAMAIGVSIARRDFRAAAGIAILLGLGEMLESYTRKRSRESLAETLSASFDAVWVRRGGEAVRIPAAEVVPGDLAIVDMGTAIPVDGVVAEGEALVNQASMTGEPLPAHKRVGHTVFAGTVVEEGGLVIRVERAGGETRIQKMVAVIEESENYKAKAQDLAERFADALVPWTLLGSLGVFLLTRNPRLASAVLLVDFSCAIKLSAPLAVLAAMREAAAGGVLVKGGKFLEGVASADTFVFDKTGTLTRARPKVAAVLPLNGHSRYDVLKLAACLEEHFPHPVARAVVRLAEEEGVVHREFHAEVDYILAHGLSSMVGAERVRLGSRHFINEDEGIDVAEADAVLAAKGLSGLSALYLAIDDAVAGVLAIEDPLVPEAPRVLGELAARGVTRMVMLTGDAPEPAAIAARRLGITEFHAQVLPEDKTRIVRELRAAGHVVAMVGDGINDSPALSAANVGIAPRHGADIAKAAADILLAEGRLESVVGLRDIASGLMDRLRANFRTICLVNSAILGLGLMGRFTPGVSALAHNLATVGVALSSLRPYLPKPLPSGDNPHDSQLH</sequence>
<dbReference type="Pfam" id="PF00122">
    <property type="entry name" value="E1-E2_ATPase"/>
    <property type="match status" value="1"/>
</dbReference>
<reference evidence="12" key="1">
    <citation type="journal article" date="2015" name="Genome Announc.">
        <title>High-Quality Draft Genome Sequence of Desulfovibrio carbinoliphilus FW-101-2B, an Organic Acid-Oxidizing Sulfate-Reducing Bacterium Isolated from Uranium(VI)-Contaminated Groundwater.</title>
        <authorList>
            <person name="Ramsay B.D."/>
            <person name="Hwang C."/>
            <person name="Woo H.L."/>
            <person name="Carroll S.L."/>
            <person name="Lucas S."/>
            <person name="Han J."/>
            <person name="Lapidus A.L."/>
            <person name="Cheng J.F."/>
            <person name="Goodwin L.A."/>
            <person name="Pitluck S."/>
            <person name="Peters L."/>
            <person name="Chertkov O."/>
            <person name="Held B."/>
            <person name="Detter J.C."/>
            <person name="Han C.S."/>
            <person name="Tapia R."/>
            <person name="Land M.L."/>
            <person name="Hauser L.J."/>
            <person name="Kyrpides N.C."/>
            <person name="Ivanova N.N."/>
            <person name="Mikhailova N."/>
            <person name="Pagani I."/>
            <person name="Woyke T."/>
            <person name="Arkin A.P."/>
            <person name="Dehal P."/>
            <person name="Chivian D."/>
            <person name="Criddle C.S."/>
            <person name="Wu W."/>
            <person name="Chakraborty R."/>
            <person name="Hazen T.C."/>
            <person name="Fields M.W."/>
        </authorList>
    </citation>
    <scope>NUCLEOTIDE SEQUENCE [LARGE SCALE GENOMIC DNA]</scope>
    <source>
        <strain evidence="12">FW-101-2B</strain>
    </source>
</reference>
<dbReference type="NCBIfam" id="TIGR01494">
    <property type="entry name" value="ATPase_P-type"/>
    <property type="match status" value="1"/>
</dbReference>
<dbReference type="InterPro" id="IPR023214">
    <property type="entry name" value="HAD_sf"/>
</dbReference>
<dbReference type="GO" id="GO:0005524">
    <property type="term" value="F:ATP binding"/>
    <property type="evidence" value="ECO:0007669"/>
    <property type="project" value="UniProtKB-UniRule"/>
</dbReference>
<dbReference type="InterPro" id="IPR044492">
    <property type="entry name" value="P_typ_ATPase_HD_dom"/>
</dbReference>
<evidence type="ECO:0000256" key="5">
    <source>
        <dbReference type="ARBA" id="ARBA00022989"/>
    </source>
</evidence>
<dbReference type="PANTHER" id="PTHR48085:SF5">
    <property type="entry name" value="CADMIUM_ZINC-TRANSPORTING ATPASE HMA4-RELATED"/>
    <property type="match status" value="1"/>
</dbReference>
<evidence type="ECO:0000259" key="10">
    <source>
        <dbReference type="Pfam" id="PF00122"/>
    </source>
</evidence>
<dbReference type="Gene3D" id="2.70.150.10">
    <property type="entry name" value="Calcium-transporting ATPase, cytoplasmic transduction domain A"/>
    <property type="match status" value="1"/>
</dbReference>
<dbReference type="InterPro" id="IPR059000">
    <property type="entry name" value="ATPase_P-type_domA"/>
</dbReference>
<evidence type="ECO:0000313" key="12">
    <source>
        <dbReference type="Proteomes" id="UP000004662"/>
    </source>
</evidence>
<keyword evidence="11" id="KW-0378">Hydrolase</keyword>
<dbReference type="RefSeq" id="WP_009179860.1">
    <property type="nucleotide sequence ID" value="NZ_CM001368.1"/>
</dbReference>
<keyword evidence="5" id="KW-1133">Transmembrane helix</keyword>
<organism evidence="11 12">
    <name type="scientific">Solidesulfovibrio carbinoliphilus subsp. oakridgensis</name>
    <dbReference type="NCBI Taxonomy" id="694327"/>
    <lineage>
        <taxon>Bacteria</taxon>
        <taxon>Pseudomonadati</taxon>
        <taxon>Thermodesulfobacteriota</taxon>
        <taxon>Desulfovibrionia</taxon>
        <taxon>Desulfovibrionales</taxon>
        <taxon>Desulfovibrionaceae</taxon>
        <taxon>Solidesulfovibrio</taxon>
    </lineage>
</organism>
<evidence type="ECO:0000256" key="1">
    <source>
        <dbReference type="ARBA" id="ARBA00004370"/>
    </source>
</evidence>
<keyword evidence="6" id="KW-0472">Membrane</keyword>
<dbReference type="GO" id="GO:0016463">
    <property type="term" value="F:P-type zinc transporter activity"/>
    <property type="evidence" value="ECO:0007669"/>
    <property type="project" value="UniProtKB-EC"/>
</dbReference>
<feature type="domain" description="P-type ATPase A" evidence="10">
    <location>
        <begin position="238"/>
        <end position="334"/>
    </location>
</feature>
<dbReference type="eggNOG" id="COG2217">
    <property type="taxonomic scope" value="Bacteria"/>
</dbReference>
<evidence type="ECO:0000256" key="7">
    <source>
        <dbReference type="ARBA" id="ARBA00039097"/>
    </source>
</evidence>
<dbReference type="Proteomes" id="UP000004662">
    <property type="component" value="Chromosome"/>
</dbReference>
<proteinExistence type="inferred from homology"/>
<accession>G7QDA9</accession>
<keyword evidence="9" id="KW-1003">Cell membrane</keyword>
<keyword evidence="9" id="KW-0479">Metal-binding</keyword>
<evidence type="ECO:0000256" key="6">
    <source>
        <dbReference type="ARBA" id="ARBA00023136"/>
    </source>
</evidence>
<dbReference type="OrthoDB" id="9763278at2"/>
<dbReference type="Pfam" id="PF00702">
    <property type="entry name" value="Hydrolase"/>
    <property type="match status" value="1"/>
</dbReference>
<dbReference type="GO" id="GO:0046872">
    <property type="term" value="F:metal ion binding"/>
    <property type="evidence" value="ECO:0007669"/>
    <property type="project" value="UniProtKB-KW"/>
</dbReference>
<dbReference type="SFLD" id="SFLDS00003">
    <property type="entry name" value="Haloacid_Dehalogenase"/>
    <property type="match status" value="1"/>
</dbReference>
<dbReference type="EMBL" id="CM001368">
    <property type="protein sequence ID" value="EHJ46415.1"/>
    <property type="molecule type" value="Genomic_DNA"/>
</dbReference>
<dbReference type="InterPro" id="IPR027256">
    <property type="entry name" value="P-typ_ATPase_IB"/>
</dbReference>
<gene>
    <name evidence="11" type="ORF">DFW101_0398</name>
</gene>
<comment type="similarity">
    <text evidence="2 9">Belongs to the cation transport ATPase (P-type) (TC 3.A.3) family. Type IB subfamily.</text>
</comment>
<dbReference type="AlphaFoldDB" id="G7QDA9"/>
<comment type="catalytic activity">
    <reaction evidence="8">
        <text>Zn(2+)(in) + ATP + H2O = Zn(2+)(out) + ADP + phosphate + H(+)</text>
        <dbReference type="Rhea" id="RHEA:20621"/>
        <dbReference type="ChEBI" id="CHEBI:15377"/>
        <dbReference type="ChEBI" id="CHEBI:15378"/>
        <dbReference type="ChEBI" id="CHEBI:29105"/>
        <dbReference type="ChEBI" id="CHEBI:30616"/>
        <dbReference type="ChEBI" id="CHEBI:43474"/>
        <dbReference type="ChEBI" id="CHEBI:456216"/>
        <dbReference type="EC" id="7.2.2.12"/>
    </reaction>
</comment>
<evidence type="ECO:0000256" key="9">
    <source>
        <dbReference type="RuleBase" id="RU362081"/>
    </source>
</evidence>
<evidence type="ECO:0000256" key="4">
    <source>
        <dbReference type="ARBA" id="ARBA00022967"/>
    </source>
</evidence>
<name>G7QDA9_9BACT</name>
<dbReference type="PROSITE" id="PS00154">
    <property type="entry name" value="ATPASE_E1_E2"/>
    <property type="match status" value="1"/>
</dbReference>
<keyword evidence="9" id="KW-0547">Nucleotide-binding</keyword>
<evidence type="ECO:0000256" key="3">
    <source>
        <dbReference type="ARBA" id="ARBA00022692"/>
    </source>
</evidence>
<dbReference type="PRINTS" id="PR00119">
    <property type="entry name" value="CATATPASE"/>
</dbReference>
<keyword evidence="9" id="KW-0067">ATP-binding</keyword>
<dbReference type="SFLD" id="SFLDF00027">
    <property type="entry name" value="p-type_atpase"/>
    <property type="match status" value="1"/>
</dbReference>
<keyword evidence="4" id="KW-1278">Translocase</keyword>
<keyword evidence="3" id="KW-0812">Transmembrane</keyword>
<dbReference type="InterPro" id="IPR018303">
    <property type="entry name" value="ATPase_P-typ_P_site"/>
</dbReference>
<dbReference type="InterPro" id="IPR051014">
    <property type="entry name" value="Cation_Transport_ATPase_IB"/>
</dbReference>
<dbReference type="SFLD" id="SFLDG00002">
    <property type="entry name" value="C1.7:_P-type_atpase_like"/>
    <property type="match status" value="1"/>
</dbReference>
<dbReference type="GO" id="GO:0016887">
    <property type="term" value="F:ATP hydrolysis activity"/>
    <property type="evidence" value="ECO:0007669"/>
    <property type="project" value="InterPro"/>
</dbReference>
<dbReference type="SUPFAM" id="SSF56784">
    <property type="entry name" value="HAD-like"/>
    <property type="match status" value="1"/>
</dbReference>
<dbReference type="InterPro" id="IPR036412">
    <property type="entry name" value="HAD-like_sf"/>
</dbReference>
<dbReference type="STRING" id="694327.DFW101_0398"/>
<dbReference type="EC" id="7.2.2.12" evidence="7"/>
<evidence type="ECO:0000256" key="2">
    <source>
        <dbReference type="ARBA" id="ARBA00006024"/>
    </source>
</evidence>
<dbReference type="PRINTS" id="PR00120">
    <property type="entry name" value="HATPASE"/>
</dbReference>